<reference evidence="1" key="1">
    <citation type="submission" date="2021-02" db="EMBL/GenBank/DDBJ databases">
        <authorList>
            <person name="Dougan E. K."/>
            <person name="Rhodes N."/>
            <person name="Thang M."/>
            <person name="Chan C."/>
        </authorList>
    </citation>
    <scope>NUCLEOTIDE SEQUENCE</scope>
</reference>
<dbReference type="AlphaFoldDB" id="A0A812NLL1"/>
<name>A0A812NLL1_9DINO</name>
<evidence type="ECO:0000313" key="1">
    <source>
        <dbReference type="EMBL" id="CAE7326681.1"/>
    </source>
</evidence>
<organism evidence="1 2">
    <name type="scientific">Symbiodinium natans</name>
    <dbReference type="NCBI Taxonomy" id="878477"/>
    <lineage>
        <taxon>Eukaryota</taxon>
        <taxon>Sar</taxon>
        <taxon>Alveolata</taxon>
        <taxon>Dinophyceae</taxon>
        <taxon>Suessiales</taxon>
        <taxon>Symbiodiniaceae</taxon>
        <taxon>Symbiodinium</taxon>
    </lineage>
</organism>
<dbReference type="Proteomes" id="UP000604046">
    <property type="component" value="Unassembled WGS sequence"/>
</dbReference>
<accession>A0A812NLL1</accession>
<dbReference type="OrthoDB" id="10594664at2759"/>
<protein>
    <submittedName>
        <fullName evidence="1">Uncharacterized protein</fullName>
    </submittedName>
</protein>
<gene>
    <name evidence="1" type="ORF">SNAT2548_LOCUS17102</name>
</gene>
<dbReference type="EMBL" id="CAJNDS010002101">
    <property type="protein sequence ID" value="CAE7326681.1"/>
    <property type="molecule type" value="Genomic_DNA"/>
</dbReference>
<comment type="caution">
    <text evidence="1">The sequence shown here is derived from an EMBL/GenBank/DDBJ whole genome shotgun (WGS) entry which is preliminary data.</text>
</comment>
<proteinExistence type="predicted"/>
<sequence>MHQLPMVYPGCSLEYEGEILLSPLVVPGPREAVDFREQLVWEVILGQQWIDFGKCIRLGKGHFGPDRPVSWQGPSWAGVGLHPGPDWAADEGWRTENTQLCYLVEVFTSHNLACRQLFLSVSKNSIRLSQRDDEGTPCSGIGDPIHTDDASNWDLSTSPDGLMLGGIISFQAAAGGVTCDNVAEFAHRLMFGYLCAHAASLGRFRRMLDMDESGFVPGVVIVRQARMLERMGRGVTPGMIVENPFSFIGKGPEDPVSQEEFIDLIEEVREARRLREMNAENRHPLFISSSFVQTATAPKNDFGPRAFVKTVMKMGLLHLTYHGNLVQAALPSFDKLLWLFVYLHWTFNSPGAR</sequence>
<keyword evidence="2" id="KW-1185">Reference proteome</keyword>
<evidence type="ECO:0000313" key="2">
    <source>
        <dbReference type="Proteomes" id="UP000604046"/>
    </source>
</evidence>